<evidence type="ECO:0000313" key="2">
    <source>
        <dbReference type="EMBL" id="PKK69744.1"/>
    </source>
</evidence>
<reference evidence="2 3" key="1">
    <citation type="submission" date="2016-04" db="EMBL/GenBank/DDBJ databases">
        <title>Genome analyses suggest a sexual origin of heterokaryosis in a supposedly ancient asexual fungus.</title>
        <authorList>
            <person name="Ropars J."/>
            <person name="Sedzielewska K."/>
            <person name="Noel J."/>
            <person name="Charron P."/>
            <person name="Farinelli L."/>
            <person name="Marton T."/>
            <person name="Kruger M."/>
            <person name="Pelin A."/>
            <person name="Brachmann A."/>
            <person name="Corradi N."/>
        </authorList>
    </citation>
    <scope>NUCLEOTIDE SEQUENCE [LARGE SCALE GENOMIC DNA]</scope>
    <source>
        <strain evidence="2 3">C2</strain>
    </source>
</reference>
<dbReference type="VEuPathDB" id="FungiDB:FUN_013921"/>
<comment type="caution">
    <text evidence="2">The sequence shown here is derived from an EMBL/GenBank/DDBJ whole genome shotgun (WGS) entry which is preliminary data.</text>
</comment>
<dbReference type="EMBL" id="LLXL01000693">
    <property type="protein sequence ID" value="PKK69744.1"/>
    <property type="molecule type" value="Genomic_DNA"/>
</dbReference>
<dbReference type="VEuPathDB" id="FungiDB:RhiirA1_454034"/>
<dbReference type="AlphaFoldDB" id="A0A2N1N7C0"/>
<proteinExistence type="predicted"/>
<accession>A0A2N1N7C0</accession>
<evidence type="ECO:0000313" key="3">
    <source>
        <dbReference type="Proteomes" id="UP000233469"/>
    </source>
</evidence>
<evidence type="ECO:0000256" key="1">
    <source>
        <dbReference type="SAM" id="MobiDB-lite"/>
    </source>
</evidence>
<organism evidence="2 3">
    <name type="scientific">Rhizophagus irregularis</name>
    <dbReference type="NCBI Taxonomy" id="588596"/>
    <lineage>
        <taxon>Eukaryota</taxon>
        <taxon>Fungi</taxon>
        <taxon>Fungi incertae sedis</taxon>
        <taxon>Mucoromycota</taxon>
        <taxon>Glomeromycotina</taxon>
        <taxon>Glomeromycetes</taxon>
        <taxon>Glomerales</taxon>
        <taxon>Glomeraceae</taxon>
        <taxon>Rhizophagus</taxon>
    </lineage>
</organism>
<dbReference type="Proteomes" id="UP000233469">
    <property type="component" value="Unassembled WGS sequence"/>
</dbReference>
<protein>
    <submittedName>
        <fullName evidence="2">Uncharacterized protein</fullName>
    </submittedName>
</protein>
<feature type="region of interest" description="Disordered" evidence="1">
    <location>
        <begin position="93"/>
        <end position="124"/>
    </location>
</feature>
<reference evidence="2 3" key="2">
    <citation type="submission" date="2017-10" db="EMBL/GenBank/DDBJ databases">
        <title>Extensive intraspecific genome diversity in a model arbuscular mycorrhizal fungus.</title>
        <authorList>
            <person name="Chen E.C.H."/>
            <person name="Morin E."/>
            <person name="Baudet D."/>
            <person name="Noel J."/>
            <person name="Ndikumana S."/>
            <person name="Charron P."/>
            <person name="St-Onge C."/>
            <person name="Giorgi J."/>
            <person name="Grigoriev I.V."/>
            <person name="Roux C."/>
            <person name="Martin F.M."/>
            <person name="Corradi N."/>
        </authorList>
    </citation>
    <scope>NUCLEOTIDE SEQUENCE [LARGE SCALE GENOMIC DNA]</scope>
    <source>
        <strain evidence="2 3">C2</strain>
    </source>
</reference>
<feature type="compositionally biased region" description="Acidic residues" evidence="1">
    <location>
        <begin position="98"/>
        <end position="122"/>
    </location>
</feature>
<sequence length="237" mass="26912">MEIYAPSKNENVSPRQNIFELIVDMRLSNLEPLKGESESLKQMFDLIDDENLPSNESPHNTFLPVGFQITKETLGYLDVEDFNIHSSIIKMKRKGNEEIEEEEDTDDDANGNEEEKGVEEEGAEKNVVEVEEQLVLLSTSQTEPSQTGPMGSTWFDLKIFGSWSGSFNLEVQVNRFGLTLAPSWTIAKTIIGVQIVKIEIDKNDGSKFIRYNKIKFVIKNIIVHVNVEILDTSFSFF</sequence>
<gene>
    <name evidence="2" type="ORF">RhiirC2_780617</name>
</gene>
<name>A0A2N1N7C0_9GLOM</name>
<dbReference type="VEuPathDB" id="FungiDB:RhiirFUN_017158"/>